<reference evidence="2" key="1">
    <citation type="submission" date="2014-07" db="EMBL/GenBank/DDBJ databases">
        <authorList>
            <person name="Zhang J.E."/>
            <person name="Yang H."/>
            <person name="Guo J."/>
            <person name="Deng Z."/>
            <person name="Luo H."/>
            <person name="Luo M."/>
            <person name="Zhao B."/>
        </authorList>
    </citation>
    <scope>NUCLEOTIDE SEQUENCE</scope>
    <source>
        <strain evidence="2">AM4</strain>
    </source>
</reference>
<accession>A0A1L7RDF5</accession>
<dbReference type="EMBL" id="LK995529">
    <property type="protein sequence ID" value="CED92027.1"/>
    <property type="molecule type" value="Genomic_DNA"/>
</dbReference>
<name>A0A1L7RDF5_9ACTO</name>
<protein>
    <submittedName>
        <fullName evidence="2">Uncharacterized protein</fullName>
    </submittedName>
</protein>
<proteinExistence type="predicted"/>
<dbReference type="AlphaFoldDB" id="A0A1L7RDF5"/>
<dbReference type="RefSeq" id="WP_210581228.1">
    <property type="nucleotide sequence ID" value="NZ_LK995529.1"/>
</dbReference>
<organism evidence="2">
    <name type="scientific">Actinomyces succiniciruminis</name>
    <dbReference type="NCBI Taxonomy" id="1522002"/>
    <lineage>
        <taxon>Bacteria</taxon>
        <taxon>Bacillati</taxon>
        <taxon>Actinomycetota</taxon>
        <taxon>Actinomycetes</taxon>
        <taxon>Actinomycetales</taxon>
        <taxon>Actinomycetaceae</taxon>
        <taxon>Actinomyces</taxon>
    </lineage>
</organism>
<feature type="region of interest" description="Disordered" evidence="1">
    <location>
        <begin position="29"/>
        <end position="59"/>
    </location>
</feature>
<sequence>MFVLVPTTPLDANTIRFIAESTNAMLETRAAEQTARGERGTGVRRHTPIGARPTALPVN</sequence>
<evidence type="ECO:0000313" key="2">
    <source>
        <dbReference type="EMBL" id="CED92027.1"/>
    </source>
</evidence>
<gene>
    <name evidence="2" type="ORF">AAM4_2195</name>
</gene>
<evidence type="ECO:0000256" key="1">
    <source>
        <dbReference type="SAM" id="MobiDB-lite"/>
    </source>
</evidence>